<sequence>MSEETAILEKKPLCLKNFLTVFTLSAEAHRDQGGTAECVATLERCKQVDVEGVAKVKEIENKIKNAKAVKEQEMKAAKAELEKCKKVAAETRSKWNLMKQDEESLKLELQELEQSIETTQNQIATCTEVIQQYEEQEKSLAEQVALSKVSCHLSFVLVFPVVFHKSSPLYLPPSFSSIIFV</sequence>
<organism evidence="2 3">
    <name type="scientific">Portunus trituberculatus</name>
    <name type="common">Swimming crab</name>
    <name type="synonym">Neptunus trituberculatus</name>
    <dbReference type="NCBI Taxonomy" id="210409"/>
    <lineage>
        <taxon>Eukaryota</taxon>
        <taxon>Metazoa</taxon>
        <taxon>Ecdysozoa</taxon>
        <taxon>Arthropoda</taxon>
        <taxon>Crustacea</taxon>
        <taxon>Multicrustacea</taxon>
        <taxon>Malacostraca</taxon>
        <taxon>Eumalacostraca</taxon>
        <taxon>Eucarida</taxon>
        <taxon>Decapoda</taxon>
        <taxon>Pleocyemata</taxon>
        <taxon>Brachyura</taxon>
        <taxon>Eubrachyura</taxon>
        <taxon>Portunoidea</taxon>
        <taxon>Portunidae</taxon>
        <taxon>Portuninae</taxon>
        <taxon>Portunus</taxon>
    </lineage>
</organism>
<dbReference type="Proteomes" id="UP000324222">
    <property type="component" value="Unassembled WGS sequence"/>
</dbReference>
<name>A0A5B7G5B9_PORTR</name>
<evidence type="ECO:0000313" key="2">
    <source>
        <dbReference type="EMBL" id="MPC52635.1"/>
    </source>
</evidence>
<proteinExistence type="predicted"/>
<protein>
    <submittedName>
        <fullName evidence="2">Structural maintenance of chromosomes protein 2</fullName>
    </submittedName>
</protein>
<keyword evidence="1" id="KW-0175">Coiled coil</keyword>
<comment type="caution">
    <text evidence="2">The sequence shown here is derived from an EMBL/GenBank/DDBJ whole genome shotgun (WGS) entry which is preliminary data.</text>
</comment>
<dbReference type="EMBL" id="VSRR010011033">
    <property type="protein sequence ID" value="MPC52635.1"/>
    <property type="molecule type" value="Genomic_DNA"/>
</dbReference>
<dbReference type="OrthoDB" id="10255539at2759"/>
<reference evidence="2 3" key="1">
    <citation type="submission" date="2019-05" db="EMBL/GenBank/DDBJ databases">
        <title>Another draft genome of Portunus trituberculatus and its Hox gene families provides insights of decapod evolution.</title>
        <authorList>
            <person name="Jeong J.-H."/>
            <person name="Song I."/>
            <person name="Kim S."/>
            <person name="Choi T."/>
            <person name="Kim D."/>
            <person name="Ryu S."/>
            <person name="Kim W."/>
        </authorList>
    </citation>
    <scope>NUCLEOTIDE SEQUENCE [LARGE SCALE GENOMIC DNA]</scope>
    <source>
        <tissue evidence="2">Muscle</tissue>
    </source>
</reference>
<gene>
    <name evidence="2" type="primary">smc2_4</name>
    <name evidence="2" type="ORF">E2C01_046510</name>
</gene>
<keyword evidence="3" id="KW-1185">Reference proteome</keyword>
<dbReference type="AlphaFoldDB" id="A0A5B7G5B9"/>
<accession>A0A5B7G5B9</accession>
<evidence type="ECO:0000313" key="3">
    <source>
        <dbReference type="Proteomes" id="UP000324222"/>
    </source>
</evidence>
<feature type="coiled-coil region" evidence="1">
    <location>
        <begin position="56"/>
        <end position="143"/>
    </location>
</feature>
<evidence type="ECO:0000256" key="1">
    <source>
        <dbReference type="SAM" id="Coils"/>
    </source>
</evidence>